<dbReference type="RefSeq" id="WP_190787663.1">
    <property type="nucleotide sequence ID" value="NZ_JACXLC010000001.1"/>
</dbReference>
<evidence type="ECO:0000256" key="9">
    <source>
        <dbReference type="ARBA" id="ARBA00022748"/>
    </source>
</evidence>
<keyword evidence="10 12" id="KW-1133">Transmembrane helix</keyword>
<protein>
    <recommendedName>
        <fullName evidence="4 12">Heme exporter protein D</fullName>
    </recommendedName>
</protein>
<keyword evidence="5 12" id="KW-0813">Transport</keyword>
<keyword evidence="11 12" id="KW-0472">Membrane</keyword>
<dbReference type="InterPro" id="IPR007078">
    <property type="entry name" value="Haem_export_protD_CcmD"/>
</dbReference>
<accession>A0ABR8KNF1</accession>
<evidence type="ECO:0000313" key="14">
    <source>
        <dbReference type="Proteomes" id="UP000635384"/>
    </source>
</evidence>
<comment type="subcellular location">
    <subcellularLocation>
        <location evidence="2 12">Cell inner membrane</location>
        <topology evidence="2 12">Single-pass membrane protein</topology>
    </subcellularLocation>
</comment>
<dbReference type="Proteomes" id="UP000635384">
    <property type="component" value="Unassembled WGS sequence"/>
</dbReference>
<comment type="similarity">
    <text evidence="3 12">Belongs to the CcmD/CycX/HelD family.</text>
</comment>
<evidence type="ECO:0000256" key="11">
    <source>
        <dbReference type="ARBA" id="ARBA00023136"/>
    </source>
</evidence>
<keyword evidence="8 12" id="KW-0812">Transmembrane</keyword>
<comment type="caution">
    <text evidence="13">The sequence shown here is derived from an EMBL/GenBank/DDBJ whole genome shotgun (WGS) entry which is preliminary data.</text>
</comment>
<name>A0ABR8KNF1_9SPHN</name>
<evidence type="ECO:0000256" key="7">
    <source>
        <dbReference type="ARBA" id="ARBA00022519"/>
    </source>
</evidence>
<evidence type="ECO:0000256" key="2">
    <source>
        <dbReference type="ARBA" id="ARBA00004377"/>
    </source>
</evidence>
<dbReference type="EMBL" id="JACXLC010000001">
    <property type="protein sequence ID" value="MBD2842177.1"/>
    <property type="molecule type" value="Genomic_DNA"/>
</dbReference>
<evidence type="ECO:0000256" key="6">
    <source>
        <dbReference type="ARBA" id="ARBA00022475"/>
    </source>
</evidence>
<evidence type="ECO:0000256" key="3">
    <source>
        <dbReference type="ARBA" id="ARBA00008741"/>
    </source>
</evidence>
<keyword evidence="7 12" id="KW-0997">Cell inner membrane</keyword>
<keyword evidence="14" id="KW-1185">Reference proteome</keyword>
<organism evidence="13 14">
    <name type="scientific">Erythrobacter rubeus</name>
    <dbReference type="NCBI Taxonomy" id="2760803"/>
    <lineage>
        <taxon>Bacteria</taxon>
        <taxon>Pseudomonadati</taxon>
        <taxon>Pseudomonadota</taxon>
        <taxon>Alphaproteobacteria</taxon>
        <taxon>Sphingomonadales</taxon>
        <taxon>Erythrobacteraceae</taxon>
        <taxon>Erythrobacter/Porphyrobacter group</taxon>
        <taxon>Erythrobacter</taxon>
    </lineage>
</organism>
<evidence type="ECO:0000256" key="1">
    <source>
        <dbReference type="ARBA" id="ARBA00002442"/>
    </source>
</evidence>
<dbReference type="Pfam" id="PF04995">
    <property type="entry name" value="CcmD"/>
    <property type="match status" value="1"/>
</dbReference>
<evidence type="ECO:0000256" key="12">
    <source>
        <dbReference type="RuleBase" id="RU363101"/>
    </source>
</evidence>
<keyword evidence="9 12" id="KW-0201">Cytochrome c-type biogenesis</keyword>
<reference evidence="13 14" key="1">
    <citation type="submission" date="2020-09" db="EMBL/GenBank/DDBJ databases">
        <authorList>
            <person name="Yoon J.-W."/>
        </authorList>
    </citation>
    <scope>NUCLEOTIDE SEQUENCE [LARGE SCALE GENOMIC DNA]</scope>
    <source>
        <strain evidence="13 14">KMU-140</strain>
    </source>
</reference>
<evidence type="ECO:0000256" key="8">
    <source>
        <dbReference type="ARBA" id="ARBA00022692"/>
    </source>
</evidence>
<evidence type="ECO:0000313" key="13">
    <source>
        <dbReference type="EMBL" id="MBD2842177.1"/>
    </source>
</evidence>
<evidence type="ECO:0000256" key="10">
    <source>
        <dbReference type="ARBA" id="ARBA00022989"/>
    </source>
</evidence>
<feature type="transmembrane region" description="Helical" evidence="12">
    <location>
        <begin position="12"/>
        <end position="30"/>
    </location>
</feature>
<evidence type="ECO:0000256" key="5">
    <source>
        <dbReference type="ARBA" id="ARBA00022448"/>
    </source>
</evidence>
<evidence type="ECO:0000256" key="4">
    <source>
        <dbReference type="ARBA" id="ARBA00016461"/>
    </source>
</evidence>
<sequence length="50" mass="5917">MREALDHWDFVIAAYAIGLGALALLISWSWQTMRRAERRRDEVKRQGTDR</sequence>
<proteinExistence type="inferred from homology"/>
<comment type="function">
    <text evidence="1 12">Required for the export of heme to the periplasm for the biogenesis of c-type cytochromes.</text>
</comment>
<gene>
    <name evidence="13" type="ORF">IB285_07890</name>
</gene>
<keyword evidence="6 12" id="KW-1003">Cell membrane</keyword>